<dbReference type="InterPro" id="IPR007053">
    <property type="entry name" value="LRAT_dom"/>
</dbReference>
<dbReference type="STRING" id="64144.ENSATEP00000026262"/>
<evidence type="ECO:0000313" key="7">
    <source>
        <dbReference type="Ensembl" id="ENSATEP00000026262.3"/>
    </source>
</evidence>
<dbReference type="GO" id="GO:0005737">
    <property type="term" value="C:cytoplasm"/>
    <property type="evidence" value="ECO:0007669"/>
    <property type="project" value="TreeGrafter"/>
</dbReference>
<dbReference type="InParanoid" id="A0A3Q1IVV5"/>
<dbReference type="Pfam" id="PF04970">
    <property type="entry name" value="LRAT"/>
    <property type="match status" value="1"/>
</dbReference>
<evidence type="ECO:0000256" key="3">
    <source>
        <dbReference type="ARBA" id="ARBA00022801"/>
    </source>
</evidence>
<comment type="similarity">
    <text evidence="1">Belongs to the H-rev107 family.</text>
</comment>
<keyword evidence="5" id="KW-0472">Membrane</keyword>
<dbReference type="Gene3D" id="3.90.1720.10">
    <property type="entry name" value="endopeptidase domain like (from Nostoc punctiforme)"/>
    <property type="match status" value="1"/>
</dbReference>
<dbReference type="GeneID" id="113148327"/>
<evidence type="ECO:0000256" key="2">
    <source>
        <dbReference type="ARBA" id="ARBA00022679"/>
    </source>
</evidence>
<evidence type="ECO:0000256" key="4">
    <source>
        <dbReference type="ARBA" id="ARBA00023098"/>
    </source>
</evidence>
<organism evidence="7 8">
    <name type="scientific">Anabas testudineus</name>
    <name type="common">Climbing perch</name>
    <name type="synonym">Anthias testudineus</name>
    <dbReference type="NCBI Taxonomy" id="64144"/>
    <lineage>
        <taxon>Eukaryota</taxon>
        <taxon>Metazoa</taxon>
        <taxon>Chordata</taxon>
        <taxon>Craniata</taxon>
        <taxon>Vertebrata</taxon>
        <taxon>Euteleostomi</taxon>
        <taxon>Actinopterygii</taxon>
        <taxon>Neopterygii</taxon>
        <taxon>Teleostei</taxon>
        <taxon>Neoteleostei</taxon>
        <taxon>Acanthomorphata</taxon>
        <taxon>Anabantaria</taxon>
        <taxon>Anabantiformes</taxon>
        <taxon>Anabantoidei</taxon>
        <taxon>Anabantidae</taxon>
        <taxon>Anabas</taxon>
    </lineage>
</organism>
<feature type="transmembrane region" description="Helical" evidence="5">
    <location>
        <begin position="136"/>
        <end position="160"/>
    </location>
</feature>
<dbReference type="GO" id="GO:0070292">
    <property type="term" value="P:N-acylphosphatidylethanolamine metabolic process"/>
    <property type="evidence" value="ECO:0007669"/>
    <property type="project" value="TreeGrafter"/>
</dbReference>
<dbReference type="GO" id="GO:0004623">
    <property type="term" value="F:phospholipase A2 activity"/>
    <property type="evidence" value="ECO:0007669"/>
    <property type="project" value="TreeGrafter"/>
</dbReference>
<dbReference type="GO" id="GO:0016410">
    <property type="term" value="F:N-acyltransferase activity"/>
    <property type="evidence" value="ECO:0007669"/>
    <property type="project" value="TreeGrafter"/>
</dbReference>
<feature type="domain" description="LRAT" evidence="6">
    <location>
        <begin position="15"/>
        <end position="131"/>
    </location>
</feature>
<name>A0A3Q1IVV5_ANATE</name>
<reference evidence="7" key="3">
    <citation type="submission" date="2025-09" db="UniProtKB">
        <authorList>
            <consortium name="Ensembl"/>
        </authorList>
    </citation>
    <scope>IDENTIFICATION</scope>
</reference>
<keyword evidence="3" id="KW-0378">Hydrolase</keyword>
<evidence type="ECO:0000256" key="5">
    <source>
        <dbReference type="SAM" id="Phobius"/>
    </source>
</evidence>
<reference evidence="7" key="1">
    <citation type="submission" date="2021-04" db="EMBL/GenBank/DDBJ databases">
        <authorList>
            <consortium name="Wellcome Sanger Institute Data Sharing"/>
        </authorList>
    </citation>
    <scope>NUCLEOTIDE SEQUENCE [LARGE SCALE GENOMIC DNA]</scope>
</reference>
<keyword evidence="5" id="KW-0812">Transmembrane</keyword>
<keyword evidence="2" id="KW-0808">Transferase</keyword>
<dbReference type="PROSITE" id="PS51934">
    <property type="entry name" value="LRAT"/>
    <property type="match status" value="1"/>
</dbReference>
<sequence length="169" mass="18706">MAPTLYDREVKPGDLIEICRGVYQHWAVYIGGNEVVHLFPPGADDSELAGWTAMLDSSTAEVRRQKLSKVVGPDNFHINNLLDHKYEPRERHIIVRDACMLVGRTLPYNIATHNCEHFVTELRYGKAESRQIKQAAVVMGVGAAAVAAVAVLGAALFSAFNNDDEEEED</sequence>
<accession>A0A3Q1IVV5</accession>
<dbReference type="PANTHER" id="PTHR13943:SF31">
    <property type="entry name" value="PHOSPHOLIPASE A AND ACYLTRANSFERASE 3"/>
    <property type="match status" value="1"/>
</dbReference>
<dbReference type="RefSeq" id="XP_026195780.1">
    <property type="nucleotide sequence ID" value="XM_026339995.1"/>
</dbReference>
<protein>
    <recommendedName>
        <fullName evidence="6">LRAT domain-containing protein</fullName>
    </recommendedName>
</protein>
<proteinExistence type="inferred from homology"/>
<dbReference type="GeneTree" id="ENSGT00940000162660"/>
<dbReference type="Ensembl" id="ENSATET00000026686.3">
    <property type="protein sequence ID" value="ENSATEP00000026262.3"/>
    <property type="gene ID" value="ENSATEG00000018171.3"/>
</dbReference>
<evidence type="ECO:0000259" key="6">
    <source>
        <dbReference type="PROSITE" id="PS51934"/>
    </source>
</evidence>
<keyword evidence="8" id="KW-1185">Reference proteome</keyword>
<dbReference type="InterPro" id="IPR051496">
    <property type="entry name" value="H-rev107_PLA/AT"/>
</dbReference>
<keyword evidence="5" id="KW-1133">Transmembrane helix</keyword>
<reference evidence="7" key="2">
    <citation type="submission" date="2025-08" db="UniProtKB">
        <authorList>
            <consortium name="Ensembl"/>
        </authorList>
    </citation>
    <scope>IDENTIFICATION</scope>
</reference>
<dbReference type="PANTHER" id="PTHR13943">
    <property type="entry name" value="HRAS-LIKE SUPPRESSOR - RELATED"/>
    <property type="match status" value="1"/>
</dbReference>
<keyword evidence="4" id="KW-0443">Lipid metabolism</keyword>
<dbReference type="AlphaFoldDB" id="A0A3Q1IVV5"/>
<dbReference type="GO" id="GO:0008970">
    <property type="term" value="F:phospholipase A1 activity"/>
    <property type="evidence" value="ECO:0007669"/>
    <property type="project" value="TreeGrafter"/>
</dbReference>
<dbReference type="Proteomes" id="UP000265040">
    <property type="component" value="Chromosome 22"/>
</dbReference>
<evidence type="ECO:0000313" key="8">
    <source>
        <dbReference type="Proteomes" id="UP000265040"/>
    </source>
</evidence>
<evidence type="ECO:0000256" key="1">
    <source>
        <dbReference type="ARBA" id="ARBA00007824"/>
    </source>
</evidence>